<evidence type="ECO:0000259" key="3">
    <source>
        <dbReference type="PROSITE" id="PS50280"/>
    </source>
</evidence>
<dbReference type="PANTHER" id="PTHR47332:SF6">
    <property type="entry name" value="SET DOMAIN-CONTAINING PROTEIN"/>
    <property type="match status" value="1"/>
</dbReference>
<dbReference type="PANTHER" id="PTHR47332">
    <property type="entry name" value="SET DOMAIN-CONTAINING PROTEIN 5"/>
    <property type="match status" value="1"/>
</dbReference>
<organism evidence="4 5">
    <name type="scientific">Canariomyces notabilis</name>
    <dbReference type="NCBI Taxonomy" id="2074819"/>
    <lineage>
        <taxon>Eukaryota</taxon>
        <taxon>Fungi</taxon>
        <taxon>Dikarya</taxon>
        <taxon>Ascomycota</taxon>
        <taxon>Pezizomycotina</taxon>
        <taxon>Sordariomycetes</taxon>
        <taxon>Sordariomycetidae</taxon>
        <taxon>Sordariales</taxon>
        <taxon>Chaetomiaceae</taxon>
        <taxon>Canariomyces</taxon>
    </lineage>
</organism>
<dbReference type="InterPro" id="IPR046341">
    <property type="entry name" value="SET_dom_sf"/>
</dbReference>
<name>A0AAN6TIL3_9PEZI</name>
<dbReference type="EMBL" id="MU853335">
    <property type="protein sequence ID" value="KAK4115128.1"/>
    <property type="molecule type" value="Genomic_DNA"/>
</dbReference>
<reference evidence="4" key="1">
    <citation type="journal article" date="2023" name="Mol. Phylogenet. Evol.">
        <title>Genome-scale phylogeny and comparative genomics of the fungal order Sordariales.</title>
        <authorList>
            <person name="Hensen N."/>
            <person name="Bonometti L."/>
            <person name="Westerberg I."/>
            <person name="Brannstrom I.O."/>
            <person name="Guillou S."/>
            <person name="Cros-Aarteil S."/>
            <person name="Calhoun S."/>
            <person name="Haridas S."/>
            <person name="Kuo A."/>
            <person name="Mondo S."/>
            <person name="Pangilinan J."/>
            <person name="Riley R."/>
            <person name="LaButti K."/>
            <person name="Andreopoulos B."/>
            <person name="Lipzen A."/>
            <person name="Chen C."/>
            <person name="Yan M."/>
            <person name="Daum C."/>
            <person name="Ng V."/>
            <person name="Clum A."/>
            <person name="Steindorff A."/>
            <person name="Ohm R.A."/>
            <person name="Martin F."/>
            <person name="Silar P."/>
            <person name="Natvig D.O."/>
            <person name="Lalanne C."/>
            <person name="Gautier V."/>
            <person name="Ament-Velasquez S.L."/>
            <person name="Kruys A."/>
            <person name="Hutchinson M.I."/>
            <person name="Powell A.J."/>
            <person name="Barry K."/>
            <person name="Miller A.N."/>
            <person name="Grigoriev I.V."/>
            <person name="Debuchy R."/>
            <person name="Gladieux P."/>
            <person name="Hiltunen Thoren M."/>
            <person name="Johannesson H."/>
        </authorList>
    </citation>
    <scope>NUCLEOTIDE SEQUENCE</scope>
    <source>
        <strain evidence="4">CBS 508.74</strain>
    </source>
</reference>
<evidence type="ECO:0000313" key="4">
    <source>
        <dbReference type="EMBL" id="KAK4115128.1"/>
    </source>
</evidence>
<sequence length="446" mass="49542">MATSLRFLLLLAGLAQGHSNLGHQALCGPGPSLILSSSSPVCHVSQGYQSNVTDKDSISGSSQSQSETDWTGAREHTWTHTSPCFRMGLSEQEYCVFADVNFAGGRGISLVMESRRANFLATTPAFVEPEINDGVNQDLVRTVRAKYEVKEIPGKGMGIVATEHIRRGDLILANTASLMIDYGAYSLGTDEYLELEARAVDYLPSAHRAALLNLSSHDGTFATHAEHVDKVIRTNAFDIYPDDDEEGSEILFVVFPEIARMNHDCRPNAEYRFDRGTLAQYITALRDIFPGEELTLTYIDPEKPRAARMGKLEDNWGFKCTCSHCTMDRARADESDARIAQIKKLWDSRDEAGRGSPEMAELIISLYEQERLWGKMPGALVFAALEFNAAGDPWTAVKYARRAIEVSIPILGENSKEVRQMKKLAEDPQSHWSWNISVRDKEEATA</sequence>
<dbReference type="RefSeq" id="XP_064672698.1">
    <property type="nucleotide sequence ID" value="XM_064814592.1"/>
</dbReference>
<dbReference type="Pfam" id="PF00856">
    <property type="entry name" value="SET"/>
    <property type="match status" value="1"/>
</dbReference>
<dbReference type="AlphaFoldDB" id="A0AAN6TIL3"/>
<dbReference type="CDD" id="cd20071">
    <property type="entry name" value="SET_SMYD"/>
    <property type="match status" value="1"/>
</dbReference>
<proteinExistence type="predicted"/>
<dbReference type="Proteomes" id="UP001302812">
    <property type="component" value="Unassembled WGS sequence"/>
</dbReference>
<accession>A0AAN6TIL3</accession>
<gene>
    <name evidence="4" type="ORF">N656DRAFT_776212</name>
</gene>
<evidence type="ECO:0000256" key="1">
    <source>
        <dbReference type="SAM" id="MobiDB-lite"/>
    </source>
</evidence>
<dbReference type="Gene3D" id="2.170.270.10">
    <property type="entry name" value="SET domain"/>
    <property type="match status" value="1"/>
</dbReference>
<dbReference type="InterPro" id="IPR053185">
    <property type="entry name" value="SET_domain_protein"/>
</dbReference>
<comment type="caution">
    <text evidence="4">The sequence shown here is derived from an EMBL/GenBank/DDBJ whole genome shotgun (WGS) entry which is preliminary data.</text>
</comment>
<feature type="chain" id="PRO_5042940409" evidence="2">
    <location>
        <begin position="18"/>
        <end position="446"/>
    </location>
</feature>
<evidence type="ECO:0000256" key="2">
    <source>
        <dbReference type="SAM" id="SignalP"/>
    </source>
</evidence>
<dbReference type="PROSITE" id="PS50280">
    <property type="entry name" value="SET"/>
    <property type="match status" value="1"/>
</dbReference>
<keyword evidence="2" id="KW-0732">Signal</keyword>
<evidence type="ECO:0000313" key="5">
    <source>
        <dbReference type="Proteomes" id="UP001302812"/>
    </source>
</evidence>
<keyword evidence="5" id="KW-1185">Reference proteome</keyword>
<protein>
    <submittedName>
        <fullName evidence="4">SET domain-containing protein</fullName>
    </submittedName>
</protein>
<dbReference type="SUPFAM" id="SSF82199">
    <property type="entry name" value="SET domain"/>
    <property type="match status" value="1"/>
</dbReference>
<feature type="domain" description="SET" evidence="3">
    <location>
        <begin position="145"/>
        <end position="299"/>
    </location>
</feature>
<feature type="signal peptide" evidence="2">
    <location>
        <begin position="1"/>
        <end position="17"/>
    </location>
</feature>
<dbReference type="GeneID" id="89938717"/>
<reference evidence="4" key="2">
    <citation type="submission" date="2023-05" db="EMBL/GenBank/DDBJ databases">
        <authorList>
            <consortium name="Lawrence Berkeley National Laboratory"/>
            <person name="Steindorff A."/>
            <person name="Hensen N."/>
            <person name="Bonometti L."/>
            <person name="Westerberg I."/>
            <person name="Brannstrom I.O."/>
            <person name="Guillou S."/>
            <person name="Cros-Aarteil S."/>
            <person name="Calhoun S."/>
            <person name="Haridas S."/>
            <person name="Kuo A."/>
            <person name="Mondo S."/>
            <person name="Pangilinan J."/>
            <person name="Riley R."/>
            <person name="Labutti K."/>
            <person name="Andreopoulos B."/>
            <person name="Lipzen A."/>
            <person name="Chen C."/>
            <person name="Yanf M."/>
            <person name="Daum C."/>
            <person name="Ng V."/>
            <person name="Clum A."/>
            <person name="Ohm R."/>
            <person name="Martin F."/>
            <person name="Silar P."/>
            <person name="Natvig D."/>
            <person name="Lalanne C."/>
            <person name="Gautier V."/>
            <person name="Ament-Velasquez S.L."/>
            <person name="Kruys A."/>
            <person name="Hutchinson M.I."/>
            <person name="Powell A.J."/>
            <person name="Barry K."/>
            <person name="Miller A.N."/>
            <person name="Grigoriev I.V."/>
            <person name="Debuchy R."/>
            <person name="Gladieux P."/>
            <person name="Thoren M.H."/>
            <person name="Johannesson H."/>
        </authorList>
    </citation>
    <scope>NUCLEOTIDE SEQUENCE</scope>
    <source>
        <strain evidence="4">CBS 508.74</strain>
    </source>
</reference>
<dbReference type="SMART" id="SM00317">
    <property type="entry name" value="SET"/>
    <property type="match status" value="1"/>
</dbReference>
<dbReference type="InterPro" id="IPR001214">
    <property type="entry name" value="SET_dom"/>
</dbReference>
<feature type="region of interest" description="Disordered" evidence="1">
    <location>
        <begin position="53"/>
        <end position="74"/>
    </location>
</feature>